<keyword evidence="3" id="KW-1185">Reference proteome</keyword>
<organism evidence="2 3">
    <name type="scientific">Sphaerulina musiva (strain SO2202)</name>
    <name type="common">Poplar stem canker fungus</name>
    <name type="synonym">Septoria musiva</name>
    <dbReference type="NCBI Taxonomy" id="692275"/>
    <lineage>
        <taxon>Eukaryota</taxon>
        <taxon>Fungi</taxon>
        <taxon>Dikarya</taxon>
        <taxon>Ascomycota</taxon>
        <taxon>Pezizomycotina</taxon>
        <taxon>Dothideomycetes</taxon>
        <taxon>Dothideomycetidae</taxon>
        <taxon>Mycosphaerellales</taxon>
        <taxon>Mycosphaerellaceae</taxon>
        <taxon>Sphaerulina</taxon>
    </lineage>
</organism>
<accession>N1QNQ9</accession>
<dbReference type="EMBL" id="KB456260">
    <property type="protein sequence ID" value="EMF17983.1"/>
    <property type="molecule type" value="Genomic_DNA"/>
</dbReference>
<feature type="signal peptide" evidence="1">
    <location>
        <begin position="1"/>
        <end position="22"/>
    </location>
</feature>
<dbReference type="GeneID" id="27901061"/>
<feature type="chain" id="PRO_5004110493" evidence="1">
    <location>
        <begin position="23"/>
        <end position="473"/>
    </location>
</feature>
<name>N1QNQ9_SPHMS</name>
<dbReference type="PANTHER" id="PTHR37574:SF1">
    <property type="entry name" value="LIPASE B"/>
    <property type="match status" value="1"/>
</dbReference>
<evidence type="ECO:0000313" key="3">
    <source>
        <dbReference type="Proteomes" id="UP000016931"/>
    </source>
</evidence>
<gene>
    <name evidence="2" type="ORF">SEPMUDRAFT_146871</name>
</gene>
<dbReference type="ESTHER" id="sphms-n1qnq9">
    <property type="family name" value="Canar_LipB"/>
</dbReference>
<dbReference type="HOGENOM" id="CLU_029537_0_1_1"/>
<reference evidence="2 3" key="1">
    <citation type="journal article" date="2012" name="PLoS Pathog.">
        <title>Diverse lifestyles and strategies of plant pathogenesis encoded in the genomes of eighteen Dothideomycetes fungi.</title>
        <authorList>
            <person name="Ohm R.A."/>
            <person name="Feau N."/>
            <person name="Henrissat B."/>
            <person name="Schoch C.L."/>
            <person name="Horwitz B.A."/>
            <person name="Barry K.W."/>
            <person name="Condon B.J."/>
            <person name="Copeland A.C."/>
            <person name="Dhillon B."/>
            <person name="Glaser F."/>
            <person name="Hesse C.N."/>
            <person name="Kosti I."/>
            <person name="LaButti K."/>
            <person name="Lindquist E.A."/>
            <person name="Lucas S."/>
            <person name="Salamov A.A."/>
            <person name="Bradshaw R.E."/>
            <person name="Ciuffetti L."/>
            <person name="Hamelin R.C."/>
            <person name="Kema G.H.J."/>
            <person name="Lawrence C."/>
            <person name="Scott J.A."/>
            <person name="Spatafora J.W."/>
            <person name="Turgeon B.G."/>
            <person name="de Wit P.J.G.M."/>
            <person name="Zhong S."/>
            <person name="Goodwin S.B."/>
            <person name="Grigoriev I.V."/>
        </authorList>
    </citation>
    <scope>NUCLEOTIDE SEQUENCE [LARGE SCALE GENOMIC DNA]</scope>
    <source>
        <strain evidence="2 3">SO2202</strain>
    </source>
</reference>
<dbReference type="Proteomes" id="UP000016931">
    <property type="component" value="Unassembled WGS sequence"/>
</dbReference>
<dbReference type="OrthoDB" id="4605274at2759"/>
<dbReference type="AlphaFoldDB" id="N1QNQ9"/>
<keyword evidence="2" id="KW-0378">Hydrolase</keyword>
<dbReference type="OMA" id="FMAVSGD"/>
<dbReference type="InterPro" id="IPR029058">
    <property type="entry name" value="AB_hydrolase_fold"/>
</dbReference>
<evidence type="ECO:0000256" key="1">
    <source>
        <dbReference type="SAM" id="SignalP"/>
    </source>
</evidence>
<dbReference type="GO" id="GO:0016787">
    <property type="term" value="F:hydrolase activity"/>
    <property type="evidence" value="ECO:0007669"/>
    <property type="project" value="UniProtKB-KW"/>
</dbReference>
<evidence type="ECO:0000313" key="2">
    <source>
        <dbReference type="EMBL" id="EMF17983.1"/>
    </source>
</evidence>
<dbReference type="InterPro" id="IPR053228">
    <property type="entry name" value="Stereospecific_Lipase"/>
</dbReference>
<proteinExistence type="predicted"/>
<protein>
    <submittedName>
        <fullName evidence="2">Alpha/beta-hydrolase</fullName>
    </submittedName>
</protein>
<dbReference type="PANTHER" id="PTHR37574">
    <property type="entry name" value="LIPASE B"/>
    <property type="match status" value="1"/>
</dbReference>
<dbReference type="RefSeq" id="XP_016766104.1">
    <property type="nucleotide sequence ID" value="XM_016903924.1"/>
</dbReference>
<dbReference type="Gene3D" id="3.40.50.1820">
    <property type="entry name" value="alpha/beta hydrolase"/>
    <property type="match status" value="1"/>
</dbReference>
<dbReference type="eggNOG" id="ENOG502QSW8">
    <property type="taxonomic scope" value="Eukaryota"/>
</dbReference>
<dbReference type="SUPFAM" id="SSF53474">
    <property type="entry name" value="alpha/beta-Hydrolases"/>
    <property type="match status" value="1"/>
</dbReference>
<keyword evidence="1" id="KW-0732">Signal</keyword>
<sequence length="473" mass="50065">MANMRTSLVLGLLGALLHQTQAVPTSTVKEVELEARQNNPLGLVVANIENLLNETVTNPPTNNLFGRIEDSLKAVTSTAVPVSLPAAFNDLQNILVGGAKPSNIYGYVASLVSAGLSKDNIPDLLNFVKGVGSSAQANGENSFNNVNPIQPATNIYPKANPQDAPYSLSEESLRAAIHIPSSFQYGRSGAPNPIILTPGTGATGYLTFIGNMIPLLQGSSIADPVWLNIPGYLLGDVQQNAEYVAYAVNYISGISGNRNVSVAGWSQGSLDGQWAWKYWPSARRLVTDFITFSGDFAGSIFGTFLATPGIPLPPAYVQQAAGSNFINTLRSNGGDSAYVPTTSIYSSFFDEIVQPQTGTAASAFIRDARNVGVSNTEVQQVCSGAPAGSLYTHEGVMYNPLSFALLQDALAHPGPGQVSRIPNLQQLCENFLAPGLGLTDFLLTENSIVAAVLTTVTYPQKVIVEPPIKAYAQ</sequence>
<dbReference type="STRING" id="692275.N1QNQ9"/>